<feature type="domain" description="C2 PI3K-type" evidence="12">
    <location>
        <begin position="681"/>
        <end position="845"/>
    </location>
</feature>
<dbReference type="Pfam" id="PF00613">
    <property type="entry name" value="PI3Ka"/>
    <property type="match status" value="1"/>
</dbReference>
<dbReference type="GO" id="GO:0043491">
    <property type="term" value="P:phosphatidylinositol 3-kinase/protein kinase B signal transduction"/>
    <property type="evidence" value="ECO:0007669"/>
    <property type="project" value="TreeGrafter"/>
</dbReference>
<evidence type="ECO:0000259" key="11">
    <source>
        <dbReference type="PROSITE" id="PS51546"/>
    </source>
</evidence>
<comment type="similarity">
    <text evidence="5">Belongs to the ATP:guanido phosphotransferase family.</text>
</comment>
<dbReference type="PROSITE" id="PS51547">
    <property type="entry name" value="C2_PI3K"/>
    <property type="match status" value="1"/>
</dbReference>
<feature type="domain" description="PI3K-RBD" evidence="11">
    <location>
        <begin position="341"/>
        <end position="438"/>
    </location>
</feature>
<dbReference type="InterPro" id="IPR022414">
    <property type="entry name" value="ATP-guanido_PTrfase_cat"/>
</dbReference>
<sequence>MLAGLTNDDSSVGICATRPEDYDFYAIYLQQLIRDYHQIQGDTKQEYDWNILIDESVLTKINPTLEKVSMRARVARNVDKSLHDLLTGIEKSGLEFAKHPVYGVIKTCPTNMGTGKRQSILGKFPNITNQGTDEKKLKEIAKQFGLQARGCRGRKERLIFLHLPEFGVTEARVTKRLCEGISRKRMIKMSLQINIQKIQYIFQLISKHKKSFRLFNNNFFLPLMDKQQIEERWLICADPDSCQIYTLNINTNEFKIEYEVDQEYRQKAIQAIQQIEQMLKLKSGTWRMASKQIEQYRRRKIPSYLLHKQSSSIPTYLCQSTLSQAFVKVNSIKLQVKLNQYKELFVNMSPEVQLLEKPNIVEIEAGLVTGADEVIKNVLREIYQRFKVKLKPKDEKNQFILQIAGFKEFLTGNHPMLSYDRVRVQLRGMKHLEVILTEVPKQTDQSSLFPPIIQRIKGADQYSPIEWKKFKDVPILLWYAPSPLPKYEVEVINTRLSFGIGPNYQLKSDKPRGSSQENISNLECSEKIKRQSVGDNPQKQSFQEQGNKKGVGYINDLVSMRNELFRQNILQIDQNILYSGECDWPFSVRICSIENLVQVLEQDNKFEKPQLRATYNGLIPPQYITKKTSTKVEDDNHKTKNNKSEDREQNKGRQVHLKLHKRTGRVLDPRNLDIRKQIPFGGQDFLDELETFQERYELDFLPFLISVQVCLYHGCKLLTPWCQAETKKQPFSHSPKFYQSVTFPGIKISQLPQEARLCFNIIAHSAIGQQQIIGCTTMYIFSEEKRFRVHMNQLNIWPFYKIDPRLLCVGQYYGWANQQQTQITTDLITNSYGRLIIQLDQFNLPMKWSLRDEKQLEELGFSKSARSQRYYEMRNTLIPNSDYSTYQQMQSSTLASEQFGTLYQSNYSTTANSFSSANSLSGGSHIFSKKQRGVVAGNSLYATTNIHQRQHTNPYEQYSQVGFTSQEQGTILRFGEFNERNTHIAPSVMHMGQGSSFNIHEQSSSQFSSYKLSHQFSSQNISQNQPVSESYNQIVTFKNWSTTPRTEDLAILQALLKYNPLNRPYFTDQHKYILMICRNHYKTLPYALQIFLMAIEWDDPEQVREAHNMIKLWTPLPPEDALPLLDAPFADETVRLYAVERVSILSDDELQLYMLELTQCLMFEKHLFNPLAEMLLERSLQNPWVVGHELFWLLKAQLHVRPSYERYSLLLEQLLMLCGEFRQQLMNEVLVDNELYNIAQKVKEENIPKDNRVSFLQAELHQLFPKLPKPFSFALDSRMEAQQFKMSECKVMDSKKMPLWLSVIPQCIEEDEDLQISQPQKIVKASEEGVIQINIMPDDVKQKEHANDQQNIDSKQSTLLKIMFKTGDDIRQDMLTLQLIKIMDKIWLDAGLDFRMKPYKTISTQDNVGMIEVVTNSLTIEKIHGDAGVMGAFQQKTIWNHLKTKNTEPQSFETATDNFLRSCAGYCVATYVLGIGDRHSGNIMITDTGHLFHIDFGHFLGNFKQKFGIKRERTKFVLTEEMAFVMGGRDGDLFKKFQQDCTNAYNLVRKHGHFLINIFLMNLSAGMPELQQASNVKYIEDQLALNISDQEATAKFKQEIIISLNDTWRQIDNWFHYIKRRGG</sequence>
<evidence type="ECO:0000256" key="5">
    <source>
        <dbReference type="PROSITE-ProRule" id="PRU00842"/>
    </source>
</evidence>
<dbReference type="PROSITE" id="PS00915">
    <property type="entry name" value="PI3_4_KINASE_1"/>
    <property type="match status" value="1"/>
</dbReference>
<evidence type="ECO:0000256" key="1">
    <source>
        <dbReference type="ARBA" id="ARBA00022679"/>
    </source>
</evidence>
<evidence type="ECO:0000313" key="14">
    <source>
        <dbReference type="Proteomes" id="UP000689195"/>
    </source>
</evidence>
<dbReference type="CDD" id="cd00891">
    <property type="entry name" value="PI3Kc"/>
    <property type="match status" value="1"/>
</dbReference>
<dbReference type="FunFam" id="2.60.40.150:FF:000384">
    <property type="entry name" value="Uncharacterized protein"/>
    <property type="match status" value="1"/>
</dbReference>
<dbReference type="FunFam" id="3.10.20.90:FF:000513">
    <property type="entry name" value="Uncharacterized protein"/>
    <property type="match status" value="1"/>
</dbReference>
<keyword evidence="4" id="KW-0067">ATP-binding</keyword>
<comment type="caution">
    <text evidence="13">The sequence shown here is derived from an EMBL/GenBank/DDBJ whole genome shotgun (WGS) entry which is preliminary data.</text>
</comment>
<dbReference type="PANTHER" id="PTHR10048:SF14">
    <property type="entry name" value="LD28067P"/>
    <property type="match status" value="1"/>
</dbReference>
<dbReference type="GO" id="GO:0048015">
    <property type="term" value="P:phosphatidylinositol-mediated signaling"/>
    <property type="evidence" value="ECO:0007669"/>
    <property type="project" value="TreeGrafter"/>
</dbReference>
<evidence type="ECO:0000256" key="3">
    <source>
        <dbReference type="ARBA" id="ARBA00022777"/>
    </source>
</evidence>
<accession>A0A8S1U3D8</accession>
<dbReference type="InterPro" id="IPR000403">
    <property type="entry name" value="PI3/4_kinase_cat_dom"/>
</dbReference>
<dbReference type="InterPro" id="IPR001263">
    <property type="entry name" value="PI3K_accessory_dom"/>
</dbReference>
<evidence type="ECO:0000256" key="2">
    <source>
        <dbReference type="ARBA" id="ARBA00022741"/>
    </source>
</evidence>
<dbReference type="PROSITE" id="PS50290">
    <property type="entry name" value="PI3_4_KINASE_3"/>
    <property type="match status" value="1"/>
</dbReference>
<dbReference type="OrthoDB" id="67688at2759"/>
<evidence type="ECO:0000313" key="13">
    <source>
        <dbReference type="EMBL" id="CAD8158532.1"/>
    </source>
</evidence>
<dbReference type="PANTHER" id="PTHR10048">
    <property type="entry name" value="PHOSPHATIDYLINOSITOL KINASE"/>
    <property type="match status" value="1"/>
</dbReference>
<dbReference type="PROSITE" id="PS51546">
    <property type="entry name" value="PI3K_RBD"/>
    <property type="match status" value="1"/>
</dbReference>
<dbReference type="Proteomes" id="UP000689195">
    <property type="component" value="Unassembled WGS sequence"/>
</dbReference>
<dbReference type="Pfam" id="PF00794">
    <property type="entry name" value="PI3K_rbd"/>
    <property type="match status" value="1"/>
</dbReference>
<keyword evidence="14" id="KW-1185">Reference proteome</keyword>
<dbReference type="GO" id="GO:0005886">
    <property type="term" value="C:plasma membrane"/>
    <property type="evidence" value="ECO:0007669"/>
    <property type="project" value="TreeGrafter"/>
</dbReference>
<comment type="similarity">
    <text evidence="6">Belongs to the PI3/PI4-kinase family.</text>
</comment>
<evidence type="ECO:0008006" key="15">
    <source>
        <dbReference type="Google" id="ProtNLM"/>
    </source>
</evidence>
<dbReference type="GO" id="GO:0005737">
    <property type="term" value="C:cytoplasm"/>
    <property type="evidence" value="ECO:0007669"/>
    <property type="project" value="TreeGrafter"/>
</dbReference>
<dbReference type="GO" id="GO:0035005">
    <property type="term" value="F:1-phosphatidylinositol-4-phosphate 3-kinase activity"/>
    <property type="evidence" value="ECO:0007669"/>
    <property type="project" value="TreeGrafter"/>
</dbReference>
<dbReference type="InterPro" id="IPR018936">
    <property type="entry name" value="PI3/4_kinase_CS"/>
</dbReference>
<organism evidence="13 14">
    <name type="scientific">Paramecium pentaurelia</name>
    <dbReference type="NCBI Taxonomy" id="43138"/>
    <lineage>
        <taxon>Eukaryota</taxon>
        <taxon>Sar</taxon>
        <taxon>Alveolata</taxon>
        <taxon>Ciliophora</taxon>
        <taxon>Intramacronucleata</taxon>
        <taxon>Oligohymenophorea</taxon>
        <taxon>Peniculida</taxon>
        <taxon>Parameciidae</taxon>
        <taxon>Paramecium</taxon>
    </lineage>
</organism>
<reference evidence="13" key="1">
    <citation type="submission" date="2021-01" db="EMBL/GenBank/DDBJ databases">
        <authorList>
            <consortium name="Genoscope - CEA"/>
            <person name="William W."/>
        </authorList>
    </citation>
    <scope>NUCLEOTIDE SEQUENCE</scope>
</reference>
<dbReference type="EMBL" id="CAJJDO010000032">
    <property type="protein sequence ID" value="CAD8158532.1"/>
    <property type="molecule type" value="Genomic_DNA"/>
</dbReference>
<dbReference type="PROSITE" id="PS00916">
    <property type="entry name" value="PI3_4_KINASE_2"/>
    <property type="match status" value="1"/>
</dbReference>
<feature type="region of interest" description="Disordered" evidence="7">
    <location>
        <begin position="626"/>
        <end position="653"/>
    </location>
</feature>
<dbReference type="InterPro" id="IPR002420">
    <property type="entry name" value="PI3K-type_C2_dom"/>
</dbReference>
<dbReference type="PROSITE" id="PS51509">
    <property type="entry name" value="PHOSPHAGEN_KINASE_N"/>
    <property type="match status" value="1"/>
</dbReference>
<dbReference type="GO" id="GO:0005942">
    <property type="term" value="C:phosphatidylinositol 3-kinase complex"/>
    <property type="evidence" value="ECO:0007669"/>
    <property type="project" value="TreeGrafter"/>
</dbReference>
<dbReference type="InterPro" id="IPR035448">
    <property type="entry name" value="PI3Kc"/>
</dbReference>
<feature type="compositionally biased region" description="Basic and acidic residues" evidence="7">
    <location>
        <begin position="630"/>
        <end position="651"/>
    </location>
</feature>
<dbReference type="InterPro" id="IPR015433">
    <property type="entry name" value="PI3/4_kinase"/>
</dbReference>
<dbReference type="GO" id="GO:0016477">
    <property type="term" value="P:cell migration"/>
    <property type="evidence" value="ECO:0007669"/>
    <property type="project" value="TreeGrafter"/>
</dbReference>
<dbReference type="PROSITE" id="PS51545">
    <property type="entry name" value="PIK_HELICAL"/>
    <property type="match status" value="1"/>
</dbReference>
<dbReference type="Pfam" id="PF00792">
    <property type="entry name" value="PI3K_C2"/>
    <property type="match status" value="1"/>
</dbReference>
<keyword evidence="3" id="KW-0418">Kinase</keyword>
<dbReference type="SMART" id="SM00146">
    <property type="entry name" value="PI3Kc"/>
    <property type="match status" value="1"/>
</dbReference>
<gene>
    <name evidence="13" type="ORF">PPENT_87.1.T0320012</name>
</gene>
<name>A0A8S1U3D8_9CILI</name>
<evidence type="ECO:0000259" key="8">
    <source>
        <dbReference type="PROSITE" id="PS50290"/>
    </source>
</evidence>
<keyword evidence="2" id="KW-0547">Nucleotide-binding</keyword>
<evidence type="ECO:0000256" key="4">
    <source>
        <dbReference type="ARBA" id="ARBA00022840"/>
    </source>
</evidence>
<evidence type="ECO:0000256" key="7">
    <source>
        <dbReference type="SAM" id="MobiDB-lite"/>
    </source>
</evidence>
<evidence type="ECO:0000256" key="6">
    <source>
        <dbReference type="PROSITE-ProRule" id="PRU00880"/>
    </source>
</evidence>
<evidence type="ECO:0000259" key="9">
    <source>
        <dbReference type="PROSITE" id="PS51509"/>
    </source>
</evidence>
<protein>
    <recommendedName>
        <fullName evidence="15">Phosphatidylinositol-4,5-bisphosphate 3-kinase</fullName>
    </recommendedName>
</protein>
<feature type="domain" description="PIK helical" evidence="10">
    <location>
        <begin position="1038"/>
        <end position="1217"/>
    </location>
</feature>
<dbReference type="FunFam" id="1.10.1070.11:FF:000001">
    <property type="entry name" value="Phosphatidylinositol 4,5-bisphosphate 3-kinase catalytic subunit"/>
    <property type="match status" value="1"/>
</dbReference>
<dbReference type="InterPro" id="IPR022413">
    <property type="entry name" value="ATP-guanido_PTrfase_N"/>
</dbReference>
<proteinExistence type="inferred from homology"/>
<feature type="domain" description="Phosphagen kinase N-terminal" evidence="9">
    <location>
        <begin position="1"/>
        <end position="38"/>
    </location>
</feature>
<dbReference type="FunFam" id="1.25.40.70:FF:000033">
    <property type="entry name" value="Uncharacterized protein"/>
    <property type="match status" value="1"/>
</dbReference>
<feature type="domain" description="PI3K/PI4K catalytic" evidence="8">
    <location>
        <begin position="1336"/>
        <end position="1608"/>
    </location>
</feature>
<dbReference type="SMART" id="SM00145">
    <property type="entry name" value="PI3Ka"/>
    <property type="match status" value="1"/>
</dbReference>
<dbReference type="GO" id="GO:0005524">
    <property type="term" value="F:ATP binding"/>
    <property type="evidence" value="ECO:0007669"/>
    <property type="project" value="UniProtKB-KW"/>
</dbReference>
<dbReference type="GO" id="GO:0016303">
    <property type="term" value="F:1-phosphatidylinositol-3-kinase activity"/>
    <property type="evidence" value="ECO:0007669"/>
    <property type="project" value="TreeGrafter"/>
</dbReference>
<dbReference type="Pfam" id="PF00454">
    <property type="entry name" value="PI3_PI4_kinase"/>
    <property type="match status" value="1"/>
</dbReference>
<dbReference type="InterPro" id="IPR000341">
    <property type="entry name" value="PI3K_Ras-bd_dom"/>
</dbReference>
<keyword evidence="1" id="KW-0808">Transferase</keyword>
<dbReference type="Pfam" id="PF00217">
    <property type="entry name" value="ATP-gua_Ptrans"/>
    <property type="match status" value="1"/>
</dbReference>
<dbReference type="SMART" id="SM00144">
    <property type="entry name" value="PI3K_rbd"/>
    <property type="match status" value="1"/>
</dbReference>
<evidence type="ECO:0000259" key="10">
    <source>
        <dbReference type="PROSITE" id="PS51545"/>
    </source>
</evidence>
<evidence type="ECO:0000259" key="12">
    <source>
        <dbReference type="PROSITE" id="PS51547"/>
    </source>
</evidence>